<protein>
    <submittedName>
        <fullName evidence="2">Uncharacterized protein</fullName>
    </submittedName>
</protein>
<keyword evidence="3" id="KW-1185">Reference proteome</keyword>
<organism evidence="2 3">
    <name type="scientific">Stephania cephalantha</name>
    <dbReference type="NCBI Taxonomy" id="152367"/>
    <lineage>
        <taxon>Eukaryota</taxon>
        <taxon>Viridiplantae</taxon>
        <taxon>Streptophyta</taxon>
        <taxon>Embryophyta</taxon>
        <taxon>Tracheophyta</taxon>
        <taxon>Spermatophyta</taxon>
        <taxon>Magnoliopsida</taxon>
        <taxon>Ranunculales</taxon>
        <taxon>Menispermaceae</taxon>
        <taxon>Menispermoideae</taxon>
        <taxon>Cissampelideae</taxon>
        <taxon>Stephania</taxon>
    </lineage>
</organism>
<reference evidence="2 3" key="1">
    <citation type="submission" date="2024-01" db="EMBL/GenBank/DDBJ databases">
        <title>Genome assemblies of Stephania.</title>
        <authorList>
            <person name="Yang L."/>
        </authorList>
    </citation>
    <scope>NUCLEOTIDE SEQUENCE [LARGE SCALE GENOMIC DNA]</scope>
    <source>
        <strain evidence="2">JXDWG</strain>
        <tissue evidence="2">Leaf</tissue>
    </source>
</reference>
<comment type="caution">
    <text evidence="2">The sequence shown here is derived from an EMBL/GenBank/DDBJ whole genome shotgun (WGS) entry which is preliminary data.</text>
</comment>
<name>A0AAP0P1I8_9MAGN</name>
<gene>
    <name evidence="2" type="ORF">Scep_015515</name>
</gene>
<proteinExistence type="predicted"/>
<dbReference type="Proteomes" id="UP001419268">
    <property type="component" value="Unassembled WGS sequence"/>
</dbReference>
<evidence type="ECO:0000313" key="3">
    <source>
        <dbReference type="Proteomes" id="UP001419268"/>
    </source>
</evidence>
<dbReference type="EMBL" id="JBBNAG010000006">
    <property type="protein sequence ID" value="KAK9126669.1"/>
    <property type="molecule type" value="Genomic_DNA"/>
</dbReference>
<feature type="region of interest" description="Disordered" evidence="1">
    <location>
        <begin position="30"/>
        <end position="52"/>
    </location>
</feature>
<dbReference type="AlphaFoldDB" id="A0AAP0P1I8"/>
<feature type="compositionally biased region" description="Basic and acidic residues" evidence="1">
    <location>
        <begin position="41"/>
        <end position="50"/>
    </location>
</feature>
<sequence length="150" mass="16706">MGNRHVSRDKPRHTPPFLLSVSAAYRSASGCVPAQTASNSRESRESRDSLFRVSCPSGGLPLDRRVTSKQFSQSGRDTWQFFPSPAASQQVVSTTHNAPRRACQQAHPIRVRHVSETLQQAPTTTRSSSAHMSRTKLQIWHSLSSRDGFY</sequence>
<evidence type="ECO:0000256" key="1">
    <source>
        <dbReference type="SAM" id="MobiDB-lite"/>
    </source>
</evidence>
<evidence type="ECO:0000313" key="2">
    <source>
        <dbReference type="EMBL" id="KAK9126669.1"/>
    </source>
</evidence>
<accession>A0AAP0P1I8</accession>